<comment type="caution">
    <text evidence="7">The sequence shown here is derived from an EMBL/GenBank/DDBJ whole genome shotgun (WGS) entry which is preliminary data.</text>
</comment>
<evidence type="ECO:0000256" key="3">
    <source>
        <dbReference type="ARBA" id="ARBA00023136"/>
    </source>
</evidence>
<proteinExistence type="predicted"/>
<accession>A0A4T3F281</accession>
<keyword evidence="3" id="KW-0472">Membrane</keyword>
<gene>
    <name evidence="7" type="ORF">E5222_02445</name>
</gene>
<feature type="chain" id="PRO_5020580360" evidence="5">
    <location>
        <begin position="22"/>
        <end position="709"/>
    </location>
</feature>
<evidence type="ECO:0000313" key="7">
    <source>
        <dbReference type="EMBL" id="TIX51345.1"/>
    </source>
</evidence>
<dbReference type="OrthoDB" id="9769707at2"/>
<dbReference type="RefSeq" id="WP_136692130.1">
    <property type="nucleotide sequence ID" value="NZ_SSHH01000001.1"/>
</dbReference>
<dbReference type="EMBL" id="SSHH01000001">
    <property type="protein sequence ID" value="TIX51345.1"/>
    <property type="molecule type" value="Genomic_DNA"/>
</dbReference>
<dbReference type="Gene3D" id="2.40.160.50">
    <property type="entry name" value="membrane protein fhac: a member of the omp85/tpsb transporter family"/>
    <property type="match status" value="1"/>
</dbReference>
<evidence type="ECO:0000256" key="1">
    <source>
        <dbReference type="ARBA" id="ARBA00004370"/>
    </source>
</evidence>
<evidence type="ECO:0000256" key="4">
    <source>
        <dbReference type="SAM" id="MobiDB-lite"/>
    </source>
</evidence>
<organism evidence="7 8">
    <name type="scientific">Alteraurantiacibacter aquimixticola</name>
    <dbReference type="NCBI Taxonomy" id="2489173"/>
    <lineage>
        <taxon>Bacteria</taxon>
        <taxon>Pseudomonadati</taxon>
        <taxon>Pseudomonadota</taxon>
        <taxon>Alphaproteobacteria</taxon>
        <taxon>Sphingomonadales</taxon>
        <taxon>Erythrobacteraceae</taxon>
        <taxon>Alteraurantiacibacter</taxon>
    </lineage>
</organism>
<dbReference type="PANTHER" id="PTHR12815">
    <property type="entry name" value="SORTING AND ASSEMBLY MACHINERY SAMM50 PROTEIN FAMILY MEMBER"/>
    <property type="match status" value="1"/>
</dbReference>
<keyword evidence="2" id="KW-0812">Transmembrane</keyword>
<evidence type="ECO:0000256" key="2">
    <source>
        <dbReference type="ARBA" id="ARBA00022452"/>
    </source>
</evidence>
<dbReference type="InterPro" id="IPR000184">
    <property type="entry name" value="Bac_surfAg_D15"/>
</dbReference>
<evidence type="ECO:0000313" key="8">
    <source>
        <dbReference type="Proteomes" id="UP000309389"/>
    </source>
</evidence>
<sequence length="709" mass="76677">MTRCATALALCLGLLSQQLAAQDMSAPASLEELIPDSAVEDPEGWAQQGDQPDLPSPDDGPVPELEADSPMEAMPLLTIEAPEDLQLPDPDPVEADEPVEFATFEDVIPPLPEGSGERISDELVLVFPTERSLFPERDEFLDRFKALSTIEGLDDDGSQARLSAQARADEELLQRMLRTYGYFDGQVIRSVVSPEDRPDADYESSIARFDIIPGNRFTIGTVDLGNLSQTGTDYDDLRAAYEVFPGDPLSLDAITDERYDLDTALGESGYPFAAIDDPELLVDHARAEGDVTMPVTPGGKYVFGNVTSNLDDFLSGRHLARIARFDPGDTYKRSDEMDLRRAILATGLVGSVSLTPVEVEAPSEGQPGTVDMEVEMTKAPLRTVAGSIGYGTEEGIRIAGSWEHRNLFPPEGLFRVRGIAGTREQLLGATFRKNNFRGRDRILTLDAFASTLDYEAYDARTASLVGTYERVSTLLFQKPLSWSVGLELVATGEREADADGVFGPRQTYLIAALPLYAQIDTSDDLLDPTRGFRVSGRVSPEISRSDSSETVYVRNQADFSYYQQMSDSLVLAGRARFSSIPGASVEDIAPSRRIYAGGGGSVRGYGYREIGPRNSEGDPTGGLSAVEFSLEARIRTGMLDGTLGVVPFVDAGSVGDDALPDFRSIKFGAGIGLRYHSGFGPIRLDVAFPLNPGPNDAAVAVYVALGQAF</sequence>
<protein>
    <submittedName>
        <fullName evidence="7">Outer membrane protein assembly factor</fullName>
    </submittedName>
</protein>
<keyword evidence="2" id="KW-1134">Transmembrane beta strand</keyword>
<feature type="signal peptide" evidence="5">
    <location>
        <begin position="1"/>
        <end position="21"/>
    </location>
</feature>
<feature type="region of interest" description="Disordered" evidence="4">
    <location>
        <begin position="40"/>
        <end position="67"/>
    </location>
</feature>
<keyword evidence="5" id="KW-0732">Signal</keyword>
<name>A0A4T3F281_9SPHN</name>
<dbReference type="GO" id="GO:0019867">
    <property type="term" value="C:outer membrane"/>
    <property type="evidence" value="ECO:0007669"/>
    <property type="project" value="InterPro"/>
</dbReference>
<dbReference type="Proteomes" id="UP000309389">
    <property type="component" value="Unassembled WGS sequence"/>
</dbReference>
<evidence type="ECO:0000256" key="5">
    <source>
        <dbReference type="SAM" id="SignalP"/>
    </source>
</evidence>
<feature type="domain" description="Bacterial surface antigen (D15)" evidence="6">
    <location>
        <begin position="414"/>
        <end position="709"/>
    </location>
</feature>
<dbReference type="PANTHER" id="PTHR12815:SF42">
    <property type="entry name" value="BACTERIAL SURFACE ANTIGEN (D15) DOMAIN-CONTAINING PROTEIN"/>
    <property type="match status" value="1"/>
</dbReference>
<dbReference type="Gene3D" id="3.10.20.310">
    <property type="entry name" value="membrane protein fhac"/>
    <property type="match status" value="1"/>
</dbReference>
<reference evidence="7 8" key="1">
    <citation type="submission" date="2019-04" db="EMBL/GenBank/DDBJ databases">
        <title>Altererythrobacter aquimixticola sp. nov., isolated from sediment of junction between the ocean and a freshwater spring.</title>
        <authorList>
            <person name="Yoon J.-H."/>
        </authorList>
    </citation>
    <scope>NUCLEOTIDE SEQUENCE [LARGE SCALE GENOMIC DNA]</scope>
    <source>
        <strain evidence="7 8">SSKS-13</strain>
    </source>
</reference>
<dbReference type="Pfam" id="PF01103">
    <property type="entry name" value="Omp85"/>
    <property type="match status" value="1"/>
</dbReference>
<dbReference type="InterPro" id="IPR039910">
    <property type="entry name" value="D15-like"/>
</dbReference>
<dbReference type="AlphaFoldDB" id="A0A4T3F281"/>
<evidence type="ECO:0000259" key="6">
    <source>
        <dbReference type="Pfam" id="PF01103"/>
    </source>
</evidence>
<keyword evidence="8" id="KW-1185">Reference proteome</keyword>
<comment type="subcellular location">
    <subcellularLocation>
        <location evidence="1">Membrane</location>
    </subcellularLocation>
</comment>